<feature type="region of interest" description="Disordered" evidence="5">
    <location>
        <begin position="598"/>
        <end position="634"/>
    </location>
</feature>
<comment type="caution">
    <text evidence="7">The sequence shown here is derived from an EMBL/GenBank/DDBJ whole genome shotgun (WGS) entry which is preliminary data.</text>
</comment>
<dbReference type="InterPro" id="IPR001962">
    <property type="entry name" value="Asn_synthase"/>
</dbReference>
<evidence type="ECO:0000259" key="6">
    <source>
        <dbReference type="Pfam" id="PF00733"/>
    </source>
</evidence>
<dbReference type="SUPFAM" id="SSF52402">
    <property type="entry name" value="Adenine nucleotide alpha hydrolases-like"/>
    <property type="match status" value="1"/>
</dbReference>
<dbReference type="Gene3D" id="3.40.50.620">
    <property type="entry name" value="HUPs"/>
    <property type="match status" value="2"/>
</dbReference>
<reference evidence="7 8" key="1">
    <citation type="submission" date="2024-10" db="EMBL/GenBank/DDBJ databases">
        <title>The Natural Products Discovery Center: Release of the First 8490 Sequenced Strains for Exploring Actinobacteria Biosynthetic Diversity.</title>
        <authorList>
            <person name="Kalkreuter E."/>
            <person name="Kautsar S.A."/>
            <person name="Yang D."/>
            <person name="Bader C.D."/>
            <person name="Teijaro C.N."/>
            <person name="Fluegel L."/>
            <person name="Davis C.M."/>
            <person name="Simpson J.R."/>
            <person name="Lauterbach L."/>
            <person name="Steele A.D."/>
            <person name="Gui C."/>
            <person name="Meng S."/>
            <person name="Li G."/>
            <person name="Viehrig K."/>
            <person name="Ye F."/>
            <person name="Su P."/>
            <person name="Kiefer A.F."/>
            <person name="Nichols A."/>
            <person name="Cepeda A.J."/>
            <person name="Yan W."/>
            <person name="Fan B."/>
            <person name="Jiang Y."/>
            <person name="Adhikari A."/>
            <person name="Zheng C.-J."/>
            <person name="Schuster L."/>
            <person name="Cowan T.M."/>
            <person name="Smanski M.J."/>
            <person name="Chevrette M.G."/>
            <person name="De Carvalho L.P.S."/>
            <person name="Shen B."/>
        </authorList>
    </citation>
    <scope>NUCLEOTIDE SEQUENCE [LARGE SCALE GENOMIC DNA]</scope>
    <source>
        <strain evidence="7 8">NPDC018013</strain>
    </source>
</reference>
<dbReference type="EMBL" id="JBIRGH010000015">
    <property type="protein sequence ID" value="MFH8587235.1"/>
    <property type="molecule type" value="Genomic_DNA"/>
</dbReference>
<evidence type="ECO:0000256" key="3">
    <source>
        <dbReference type="ARBA" id="ARBA00022888"/>
    </source>
</evidence>
<dbReference type="InterPro" id="IPR014729">
    <property type="entry name" value="Rossmann-like_a/b/a_fold"/>
</dbReference>
<evidence type="ECO:0000256" key="2">
    <source>
        <dbReference type="ARBA" id="ARBA00012737"/>
    </source>
</evidence>
<comment type="pathway">
    <text evidence="1">Amino-acid biosynthesis; L-asparagine biosynthesis; L-asparagine from L-aspartate (L-Gln route): step 1/1.</text>
</comment>
<sequence>MQLLNDNLVVFPDSPGGTWAHRKVCAEAPRRVTHASGRPWLAGSWAPEDLVVADAGPVRVAVFGASSITPERLSALVSPVRGLPDLDRLARRLPGSAHLVASVHGQVRFQGTLTGTRCVFAARVGDVPVAGDRADVLAGAIGAEPDEDLLAASVTYGMFFAPLNERSWWRGVDQVASDSYLVMPSDGAARTVRWWQPPKPELSLAQGAARVRESLREAVAQRQPHRGRLSADLSGGMDSTSLCFLAAEHHPDLLTFRWTGGSAINDDPRYAAEAERLLEHAEHLTVRETDAPPVFAPPYSLPDTEAPRSLTRGMNAIRSEIRLLVEHGATRHLAGHGADELFTGSGAYLHTLFRRHPVTALRELRAHRALYRWPLAASLSGLLRRESLGAWWRRCADDLGRPVPPSPAPSMGWGERIPATPWATPDAVRTTQKVFRGVADRVAPLAPDRGQHEALTMLRSAGPALRLLSREYAAEGLRLELPYLDDRVVEAVLAIRPRERYTPWRYKPVLATALRGLVPDVILDRTTKGDCEESVDRALQEHVPDLLELFEDSLLARRDLIDIAGLRTTLRTPPTSGDVWSAQLEATLGAELWLREIAARPAGPPGPAGPSAPAGPARDDARRLHRVPNSEERP</sequence>
<keyword evidence="8" id="KW-1185">Reference proteome</keyword>
<evidence type="ECO:0000313" key="7">
    <source>
        <dbReference type="EMBL" id="MFH8587235.1"/>
    </source>
</evidence>
<dbReference type="PANTHER" id="PTHR43284:SF1">
    <property type="entry name" value="ASPARAGINE SYNTHETASE"/>
    <property type="match status" value="1"/>
</dbReference>
<dbReference type="Pfam" id="PF00733">
    <property type="entry name" value="Asn_synthase"/>
    <property type="match status" value="1"/>
</dbReference>
<evidence type="ECO:0000313" key="8">
    <source>
        <dbReference type="Proteomes" id="UP001610990"/>
    </source>
</evidence>
<keyword evidence="3" id="KW-0028">Amino-acid biosynthesis</keyword>
<accession>A0ABW7RGN6</accession>
<organism evidence="7 8">
    <name type="scientific">Streptomyces celluloflavus</name>
    <dbReference type="NCBI Taxonomy" id="58344"/>
    <lineage>
        <taxon>Bacteria</taxon>
        <taxon>Bacillati</taxon>
        <taxon>Actinomycetota</taxon>
        <taxon>Actinomycetes</taxon>
        <taxon>Kitasatosporales</taxon>
        <taxon>Streptomycetaceae</taxon>
        <taxon>Streptomyces</taxon>
    </lineage>
</organism>
<feature type="compositionally biased region" description="Basic and acidic residues" evidence="5">
    <location>
        <begin position="617"/>
        <end position="634"/>
    </location>
</feature>
<proteinExistence type="predicted"/>
<gene>
    <name evidence="7" type="ORF">ACH4GP_23020</name>
</gene>
<protein>
    <recommendedName>
        <fullName evidence="2">asparagine synthase (glutamine-hydrolyzing)</fullName>
        <ecNumber evidence="2">6.3.5.4</ecNumber>
    </recommendedName>
</protein>
<name>A0ABW7RGN6_9ACTN</name>
<comment type="catalytic activity">
    <reaction evidence="4">
        <text>L-aspartate + L-glutamine + ATP + H2O = L-asparagine + L-glutamate + AMP + diphosphate + H(+)</text>
        <dbReference type="Rhea" id="RHEA:12228"/>
        <dbReference type="ChEBI" id="CHEBI:15377"/>
        <dbReference type="ChEBI" id="CHEBI:15378"/>
        <dbReference type="ChEBI" id="CHEBI:29985"/>
        <dbReference type="ChEBI" id="CHEBI:29991"/>
        <dbReference type="ChEBI" id="CHEBI:30616"/>
        <dbReference type="ChEBI" id="CHEBI:33019"/>
        <dbReference type="ChEBI" id="CHEBI:58048"/>
        <dbReference type="ChEBI" id="CHEBI:58359"/>
        <dbReference type="ChEBI" id="CHEBI:456215"/>
        <dbReference type="EC" id="6.3.5.4"/>
    </reaction>
</comment>
<dbReference type="EC" id="6.3.5.4" evidence="2"/>
<evidence type="ECO:0000256" key="4">
    <source>
        <dbReference type="ARBA" id="ARBA00048741"/>
    </source>
</evidence>
<dbReference type="PANTHER" id="PTHR43284">
    <property type="entry name" value="ASPARAGINE SYNTHETASE (GLUTAMINE-HYDROLYZING)"/>
    <property type="match status" value="1"/>
</dbReference>
<keyword evidence="3" id="KW-0061">Asparagine biosynthesis</keyword>
<feature type="domain" description="Asparagine synthetase" evidence="6">
    <location>
        <begin position="211"/>
        <end position="595"/>
    </location>
</feature>
<dbReference type="InterPro" id="IPR051786">
    <property type="entry name" value="ASN_synthetase/amidase"/>
</dbReference>
<evidence type="ECO:0000256" key="1">
    <source>
        <dbReference type="ARBA" id="ARBA00005187"/>
    </source>
</evidence>
<evidence type="ECO:0000256" key="5">
    <source>
        <dbReference type="SAM" id="MobiDB-lite"/>
    </source>
</evidence>
<dbReference type="RefSeq" id="WP_397674275.1">
    <property type="nucleotide sequence ID" value="NZ_JBIRGH010000015.1"/>
</dbReference>
<dbReference type="Proteomes" id="UP001610990">
    <property type="component" value="Unassembled WGS sequence"/>
</dbReference>